<dbReference type="EMBL" id="JAFNEN010000394">
    <property type="protein sequence ID" value="KAG8183970.1"/>
    <property type="molecule type" value="Genomic_DNA"/>
</dbReference>
<keyword evidence="2" id="KW-1185">Reference proteome</keyword>
<name>A0AAV6UIG3_9ARAC</name>
<evidence type="ECO:0000313" key="1">
    <source>
        <dbReference type="EMBL" id="KAG8183970.1"/>
    </source>
</evidence>
<dbReference type="AlphaFoldDB" id="A0AAV6UIG3"/>
<dbReference type="Proteomes" id="UP000827092">
    <property type="component" value="Unassembled WGS sequence"/>
</dbReference>
<organism evidence="1 2">
    <name type="scientific">Oedothorax gibbosus</name>
    <dbReference type="NCBI Taxonomy" id="931172"/>
    <lineage>
        <taxon>Eukaryota</taxon>
        <taxon>Metazoa</taxon>
        <taxon>Ecdysozoa</taxon>
        <taxon>Arthropoda</taxon>
        <taxon>Chelicerata</taxon>
        <taxon>Arachnida</taxon>
        <taxon>Araneae</taxon>
        <taxon>Araneomorphae</taxon>
        <taxon>Entelegynae</taxon>
        <taxon>Araneoidea</taxon>
        <taxon>Linyphiidae</taxon>
        <taxon>Erigoninae</taxon>
        <taxon>Oedothorax</taxon>
    </lineage>
</organism>
<accession>A0AAV6UIG3</accession>
<reference evidence="1 2" key="1">
    <citation type="journal article" date="2022" name="Nat. Ecol. Evol.">
        <title>A masculinizing supergene underlies an exaggerated male reproductive morph in a spider.</title>
        <authorList>
            <person name="Hendrickx F."/>
            <person name="De Corte Z."/>
            <person name="Sonet G."/>
            <person name="Van Belleghem S.M."/>
            <person name="Kostlbacher S."/>
            <person name="Vangestel C."/>
        </authorList>
    </citation>
    <scope>NUCLEOTIDE SEQUENCE [LARGE SCALE GENOMIC DNA]</scope>
    <source>
        <strain evidence="1">W744_W776</strain>
    </source>
</reference>
<sequence length="71" mass="8074">MLQRKEDLKSTCFSQLQVDKWKTEKKLRSLFLSSRSARGQVAADWSSGGVGAGRFIMKYASLNFIGWLEDD</sequence>
<evidence type="ECO:0000313" key="2">
    <source>
        <dbReference type="Proteomes" id="UP000827092"/>
    </source>
</evidence>
<gene>
    <name evidence="1" type="ORF">JTE90_007403</name>
</gene>
<comment type="caution">
    <text evidence="1">The sequence shown here is derived from an EMBL/GenBank/DDBJ whole genome shotgun (WGS) entry which is preliminary data.</text>
</comment>
<proteinExistence type="predicted"/>
<protein>
    <submittedName>
        <fullName evidence="1">Uncharacterized protein</fullName>
    </submittedName>
</protein>